<sequence length="554" mass="61696">MAPKKISAKEVMLDIRAGLSNHEIGKKYGLSEKGIQSLFDKLYGANLLTEEEHSRRLVSQIRDTGSEGDNGGPAVAEPTITRAEAPLTKPQPLRTSGSSDKALHTELNGEKFEEAVPQPGAHEFQSMADGSNGFMHAVQIRSVGKAQRLLLWAVLASFLCFFVPFSFVLLAPFQLYCVWNLAKSLDLSTGISVLYLLLMFIPIINTIALLMLNNKATQTLRKAGIRVGLMGARPSDLPAHEINPWGEEVEEPPTPIPTDFIDVSNYGKNQWWRYLVSIVFIVVFSVSLWGILVVVWAPQASFDKATSDFIGISPLKNYVLQNVLFVFILFTLFLAIRYEHKRPFLSLISPNPSVDWLKLAKSFGLFFFLILISLTLGYASEPAGYRFNSDLSHFFAFLPVVLVLTPIQTTVEELLFRGYFLQMIGLLIKNRYLLIVVCGVLFMLLHLGNPEMAVGPIIMALNYFVVGAFLTFVTWKSNSLEVAMGIHAATNLSAGLIVNYENSALKTESLFFCTTLDPVASLVSFFVIAAIFYFFMFGGRITMQKPWLVWARTG</sequence>
<feature type="region of interest" description="Disordered" evidence="1">
    <location>
        <begin position="61"/>
        <end position="100"/>
    </location>
</feature>
<dbReference type="STRING" id="706587.Desti_4879"/>
<accession>I4CD52</accession>
<keyword evidence="2" id="KW-0472">Membrane</keyword>
<keyword evidence="5" id="KW-1185">Reference proteome</keyword>
<gene>
    <name evidence="4" type="ordered locus">Desti_4879</name>
</gene>
<keyword evidence="2" id="KW-0812">Transmembrane</keyword>
<dbReference type="Pfam" id="PF02517">
    <property type="entry name" value="Rce1-like"/>
    <property type="match status" value="1"/>
</dbReference>
<feature type="domain" description="CAAX prenyl protease 2/Lysostaphin resistance protein A-like" evidence="3">
    <location>
        <begin position="397"/>
        <end position="492"/>
    </location>
</feature>
<organism evidence="4 5">
    <name type="scientific">Desulfomonile tiedjei (strain ATCC 49306 / DSM 6799 / DCB-1)</name>
    <dbReference type="NCBI Taxonomy" id="706587"/>
    <lineage>
        <taxon>Bacteria</taxon>
        <taxon>Pseudomonadati</taxon>
        <taxon>Thermodesulfobacteriota</taxon>
        <taxon>Desulfomonilia</taxon>
        <taxon>Desulfomonilales</taxon>
        <taxon>Desulfomonilaceae</taxon>
        <taxon>Desulfomonile</taxon>
    </lineage>
</organism>
<dbReference type="OrthoDB" id="2680086at2"/>
<dbReference type="PANTHER" id="PTHR39430:SF1">
    <property type="entry name" value="PROTEASE"/>
    <property type="match status" value="1"/>
</dbReference>
<dbReference type="PANTHER" id="PTHR39430">
    <property type="entry name" value="MEMBRANE-ASSOCIATED PROTEASE-RELATED"/>
    <property type="match status" value="1"/>
</dbReference>
<feature type="transmembrane region" description="Helical" evidence="2">
    <location>
        <begin position="149"/>
        <end position="173"/>
    </location>
</feature>
<dbReference type="EMBL" id="CP003360">
    <property type="protein sequence ID" value="AFM27493.1"/>
    <property type="molecule type" value="Genomic_DNA"/>
</dbReference>
<dbReference type="RefSeq" id="WP_014812600.1">
    <property type="nucleotide sequence ID" value="NC_018025.1"/>
</dbReference>
<dbReference type="InterPro" id="IPR003675">
    <property type="entry name" value="Rce1/LyrA-like_dom"/>
</dbReference>
<keyword evidence="4" id="KW-0378">Hydrolase</keyword>
<feature type="transmembrane region" description="Helical" evidence="2">
    <location>
        <begin position="454"/>
        <end position="475"/>
    </location>
</feature>
<protein>
    <submittedName>
        <fullName evidence="4">Putative metal-dependent membrane protease</fullName>
    </submittedName>
</protein>
<evidence type="ECO:0000256" key="2">
    <source>
        <dbReference type="SAM" id="Phobius"/>
    </source>
</evidence>
<keyword evidence="4" id="KW-0645">Protease</keyword>
<evidence type="ECO:0000313" key="4">
    <source>
        <dbReference type="EMBL" id="AFM27493.1"/>
    </source>
</evidence>
<dbReference type="GO" id="GO:0006508">
    <property type="term" value="P:proteolysis"/>
    <property type="evidence" value="ECO:0007669"/>
    <property type="project" value="UniProtKB-KW"/>
</dbReference>
<feature type="transmembrane region" description="Helical" evidence="2">
    <location>
        <begin position="520"/>
        <end position="538"/>
    </location>
</feature>
<name>I4CD52_DESTA</name>
<dbReference type="AlphaFoldDB" id="I4CD52"/>
<dbReference type="eggNOG" id="COG1266">
    <property type="taxonomic scope" value="Bacteria"/>
</dbReference>
<dbReference type="GO" id="GO:0080120">
    <property type="term" value="P:CAAX-box protein maturation"/>
    <property type="evidence" value="ECO:0007669"/>
    <property type="project" value="UniProtKB-ARBA"/>
</dbReference>
<dbReference type="KEGG" id="dti:Desti_4879"/>
<feature type="transmembrane region" description="Helical" evidence="2">
    <location>
        <begin position="318"/>
        <end position="338"/>
    </location>
</feature>
<evidence type="ECO:0000259" key="3">
    <source>
        <dbReference type="Pfam" id="PF02517"/>
    </source>
</evidence>
<keyword evidence="2" id="KW-1133">Transmembrane helix</keyword>
<dbReference type="HOGENOM" id="CLU_491551_0_0_7"/>
<dbReference type="GO" id="GO:0004175">
    <property type="term" value="F:endopeptidase activity"/>
    <property type="evidence" value="ECO:0007669"/>
    <property type="project" value="UniProtKB-ARBA"/>
</dbReference>
<dbReference type="Proteomes" id="UP000006055">
    <property type="component" value="Chromosome"/>
</dbReference>
<proteinExistence type="predicted"/>
<feature type="transmembrane region" description="Helical" evidence="2">
    <location>
        <begin position="193"/>
        <end position="212"/>
    </location>
</feature>
<feature type="transmembrane region" description="Helical" evidence="2">
    <location>
        <begin position="432"/>
        <end position="448"/>
    </location>
</feature>
<feature type="transmembrane region" description="Helical" evidence="2">
    <location>
        <begin position="391"/>
        <end position="411"/>
    </location>
</feature>
<evidence type="ECO:0000313" key="5">
    <source>
        <dbReference type="Proteomes" id="UP000006055"/>
    </source>
</evidence>
<reference evidence="5" key="1">
    <citation type="submission" date="2012-06" db="EMBL/GenBank/DDBJ databases">
        <title>Complete sequence of chromosome of Desulfomonile tiedjei DSM 6799.</title>
        <authorList>
            <person name="Lucas S."/>
            <person name="Copeland A."/>
            <person name="Lapidus A."/>
            <person name="Glavina del Rio T."/>
            <person name="Dalin E."/>
            <person name="Tice H."/>
            <person name="Bruce D."/>
            <person name="Goodwin L."/>
            <person name="Pitluck S."/>
            <person name="Peters L."/>
            <person name="Ovchinnikova G."/>
            <person name="Zeytun A."/>
            <person name="Lu M."/>
            <person name="Kyrpides N."/>
            <person name="Mavromatis K."/>
            <person name="Ivanova N."/>
            <person name="Brettin T."/>
            <person name="Detter J.C."/>
            <person name="Han C."/>
            <person name="Larimer F."/>
            <person name="Land M."/>
            <person name="Hauser L."/>
            <person name="Markowitz V."/>
            <person name="Cheng J.-F."/>
            <person name="Hugenholtz P."/>
            <person name="Woyke T."/>
            <person name="Wu D."/>
            <person name="Spring S."/>
            <person name="Schroeder M."/>
            <person name="Brambilla E."/>
            <person name="Klenk H.-P."/>
            <person name="Eisen J.A."/>
        </authorList>
    </citation>
    <scope>NUCLEOTIDE SEQUENCE [LARGE SCALE GENOMIC DNA]</scope>
    <source>
        <strain evidence="5">ATCC 49306 / DSM 6799 / DCB-1</strain>
    </source>
</reference>
<evidence type="ECO:0000256" key="1">
    <source>
        <dbReference type="SAM" id="MobiDB-lite"/>
    </source>
</evidence>
<feature type="transmembrane region" description="Helical" evidence="2">
    <location>
        <begin position="359"/>
        <end position="379"/>
    </location>
</feature>
<feature type="transmembrane region" description="Helical" evidence="2">
    <location>
        <begin position="274"/>
        <end position="298"/>
    </location>
</feature>